<dbReference type="GO" id="GO:0016787">
    <property type="term" value="F:hydrolase activity"/>
    <property type="evidence" value="ECO:0007669"/>
    <property type="project" value="InterPro"/>
</dbReference>
<proteinExistence type="predicted"/>
<evidence type="ECO:0000259" key="3">
    <source>
        <dbReference type="Pfam" id="PF02230"/>
    </source>
</evidence>
<dbReference type="AlphaFoldDB" id="A0A0C5VB27"/>
<name>A0A0C5VB27_9GAMM</name>
<feature type="transmembrane region" description="Helical" evidence="2">
    <location>
        <begin position="6"/>
        <end position="26"/>
    </location>
</feature>
<reference evidence="4 5" key="1">
    <citation type="submission" date="2014-01" db="EMBL/GenBank/DDBJ databases">
        <title>Full genme sequencing of cellulolytic bacterium Gynuella sunshinyii YC6258T gen. nov., sp. nov.</title>
        <authorList>
            <person name="Khan H."/>
            <person name="Chung E.J."/>
            <person name="Chung Y.R."/>
        </authorList>
    </citation>
    <scope>NUCLEOTIDE SEQUENCE [LARGE SCALE GENOMIC DNA]</scope>
    <source>
        <strain evidence="4 5">YC6258</strain>
    </source>
</reference>
<dbReference type="PANTHER" id="PTHR43037:SF1">
    <property type="entry name" value="BLL1128 PROTEIN"/>
    <property type="match status" value="1"/>
</dbReference>
<dbReference type="STRING" id="1445510.YC6258_04518"/>
<dbReference type="KEGG" id="gsn:YC6258_04518"/>
<evidence type="ECO:0000256" key="1">
    <source>
        <dbReference type="ARBA" id="ARBA00022729"/>
    </source>
</evidence>
<dbReference type="SUPFAM" id="SSF53474">
    <property type="entry name" value="alpha/beta-Hydrolases"/>
    <property type="match status" value="1"/>
</dbReference>
<keyword evidence="2" id="KW-0812">Transmembrane</keyword>
<keyword evidence="1" id="KW-0732">Signal</keyword>
<organism evidence="4 5">
    <name type="scientific">Gynuella sunshinyii YC6258</name>
    <dbReference type="NCBI Taxonomy" id="1445510"/>
    <lineage>
        <taxon>Bacteria</taxon>
        <taxon>Pseudomonadati</taxon>
        <taxon>Pseudomonadota</taxon>
        <taxon>Gammaproteobacteria</taxon>
        <taxon>Oceanospirillales</taxon>
        <taxon>Saccharospirillaceae</taxon>
        <taxon>Gynuella</taxon>
    </lineage>
</organism>
<evidence type="ECO:0000313" key="5">
    <source>
        <dbReference type="Proteomes" id="UP000032266"/>
    </source>
</evidence>
<gene>
    <name evidence="4" type="ORF">YC6258_04518</name>
</gene>
<keyword evidence="2" id="KW-0472">Membrane</keyword>
<sequence>MSKVVMITSAVLAGVIVLALVAGISFMKMKGWSRTSVLLALKMEADQIKDDQHVLPYRLYQPDTDTQQSLPLILVLHGAGERGTDNIRQLNYTIKQLVSSEFQSIQPAFILAPQSPPGQEWTDNQVIALPAVNYDIRSSKPNWKQHLLIQLIHQLTVEYPIDTTRIYLTGFSMGATGSWEMLYHYPQIFSAAAILSGRSDPAIAETLKDIPIAIFHGKEDKTAPLENSLAMYQALKPINPLVTLNVLEAGHNISGLSYTTDLYRWLVNH</sequence>
<dbReference type="RefSeq" id="WP_044618540.1">
    <property type="nucleotide sequence ID" value="NZ_CP007142.1"/>
</dbReference>
<dbReference type="PANTHER" id="PTHR43037">
    <property type="entry name" value="UNNAMED PRODUCT-RELATED"/>
    <property type="match status" value="1"/>
</dbReference>
<dbReference type="InterPro" id="IPR003140">
    <property type="entry name" value="PLipase/COase/thioEstase"/>
</dbReference>
<dbReference type="OrthoDB" id="9764953at2"/>
<keyword evidence="2" id="KW-1133">Transmembrane helix</keyword>
<protein>
    <submittedName>
        <fullName evidence="4">Putative peptidase</fullName>
    </submittedName>
</protein>
<dbReference type="HOGENOM" id="CLU_064094_2_0_6"/>
<evidence type="ECO:0000256" key="2">
    <source>
        <dbReference type="SAM" id="Phobius"/>
    </source>
</evidence>
<dbReference type="Pfam" id="PF02230">
    <property type="entry name" value="Abhydrolase_2"/>
    <property type="match status" value="1"/>
</dbReference>
<dbReference type="Proteomes" id="UP000032266">
    <property type="component" value="Chromosome"/>
</dbReference>
<dbReference type="Gene3D" id="3.40.50.1820">
    <property type="entry name" value="alpha/beta hydrolase"/>
    <property type="match status" value="1"/>
</dbReference>
<dbReference type="InterPro" id="IPR050955">
    <property type="entry name" value="Plant_Biomass_Hydrol_Est"/>
</dbReference>
<dbReference type="InterPro" id="IPR029058">
    <property type="entry name" value="AB_hydrolase_fold"/>
</dbReference>
<feature type="domain" description="Phospholipase/carboxylesterase/thioesterase" evidence="3">
    <location>
        <begin position="70"/>
        <end position="254"/>
    </location>
</feature>
<accession>A0A0C5VB27</accession>
<keyword evidence="5" id="KW-1185">Reference proteome</keyword>
<evidence type="ECO:0000313" key="4">
    <source>
        <dbReference type="EMBL" id="AJQ96550.1"/>
    </source>
</evidence>
<dbReference type="EMBL" id="CP007142">
    <property type="protein sequence ID" value="AJQ96550.1"/>
    <property type="molecule type" value="Genomic_DNA"/>
</dbReference>